<keyword evidence="2" id="KW-1185">Reference proteome</keyword>
<dbReference type="AlphaFoldDB" id="A0AAF0U9A8"/>
<dbReference type="EMBL" id="CP133619">
    <property type="protein sequence ID" value="WMV41682.1"/>
    <property type="molecule type" value="Genomic_DNA"/>
</dbReference>
<dbReference type="Proteomes" id="UP001234989">
    <property type="component" value="Chromosome 8"/>
</dbReference>
<evidence type="ECO:0000313" key="2">
    <source>
        <dbReference type="Proteomes" id="UP001234989"/>
    </source>
</evidence>
<protein>
    <submittedName>
        <fullName evidence="1">Uncharacterized protein</fullName>
    </submittedName>
</protein>
<accession>A0AAF0U9A8</accession>
<organism evidence="1 2">
    <name type="scientific">Solanum verrucosum</name>
    <dbReference type="NCBI Taxonomy" id="315347"/>
    <lineage>
        <taxon>Eukaryota</taxon>
        <taxon>Viridiplantae</taxon>
        <taxon>Streptophyta</taxon>
        <taxon>Embryophyta</taxon>
        <taxon>Tracheophyta</taxon>
        <taxon>Spermatophyta</taxon>
        <taxon>Magnoliopsida</taxon>
        <taxon>eudicotyledons</taxon>
        <taxon>Gunneridae</taxon>
        <taxon>Pentapetalae</taxon>
        <taxon>asterids</taxon>
        <taxon>lamiids</taxon>
        <taxon>Solanales</taxon>
        <taxon>Solanaceae</taxon>
        <taxon>Solanoideae</taxon>
        <taxon>Solaneae</taxon>
        <taxon>Solanum</taxon>
    </lineage>
</organism>
<name>A0AAF0U9A8_SOLVR</name>
<proteinExistence type="predicted"/>
<evidence type="ECO:0000313" key="1">
    <source>
        <dbReference type="EMBL" id="WMV41682.1"/>
    </source>
</evidence>
<sequence>MPYLITLGLVETIFDPVVDRVKMKLARAKTIKRDRVDNELVVFDKVDGGDIDAGVDGGGDIGAGAGQDHGATSCKRCSGFLYEKCKKQDEDSIIYLQTLSQAINELKNKRGVKVIPLKNVRHPYTPHVKRRKKNPLSRQYNI</sequence>
<gene>
    <name evidence="1" type="ORF">MTR67_035067</name>
</gene>
<reference evidence="1" key="1">
    <citation type="submission" date="2023-08" db="EMBL/GenBank/DDBJ databases">
        <title>A de novo genome assembly of Solanum verrucosum Schlechtendal, a Mexican diploid species geographically isolated from the other diploid A-genome species in potato relatives.</title>
        <authorList>
            <person name="Hosaka K."/>
        </authorList>
    </citation>
    <scope>NUCLEOTIDE SEQUENCE</scope>
    <source>
        <tissue evidence="1">Young leaves</tissue>
    </source>
</reference>